<dbReference type="InterPro" id="IPR011330">
    <property type="entry name" value="Glyco_hydro/deAcase_b/a-brl"/>
</dbReference>
<feature type="domain" description="NodB homology" evidence="1">
    <location>
        <begin position="125"/>
        <end position="301"/>
    </location>
</feature>
<dbReference type="RefSeq" id="WP_062445882.1">
    <property type="nucleotide sequence ID" value="NZ_BMCJ01000003.1"/>
</dbReference>
<keyword evidence="3" id="KW-1185">Reference proteome</keyword>
<dbReference type="Proteomes" id="UP000619534">
    <property type="component" value="Unassembled WGS sequence"/>
</dbReference>
<protein>
    <recommendedName>
        <fullName evidence="1">NodB homology domain-containing protein</fullName>
    </recommendedName>
</protein>
<evidence type="ECO:0000313" key="3">
    <source>
        <dbReference type="Proteomes" id="UP000619534"/>
    </source>
</evidence>
<dbReference type="EMBL" id="BMCJ01000003">
    <property type="protein sequence ID" value="GGC90041.1"/>
    <property type="molecule type" value="Genomic_DNA"/>
</dbReference>
<dbReference type="SUPFAM" id="SSF88713">
    <property type="entry name" value="Glycoside hydrolase/deacetylase"/>
    <property type="match status" value="1"/>
</dbReference>
<dbReference type="InterPro" id="IPR050248">
    <property type="entry name" value="Polysacc_deacetylase_ArnD"/>
</dbReference>
<evidence type="ECO:0000313" key="2">
    <source>
        <dbReference type="EMBL" id="GGC90041.1"/>
    </source>
</evidence>
<reference evidence="3" key="1">
    <citation type="journal article" date="2019" name="Int. J. Syst. Evol. Microbiol.">
        <title>The Global Catalogue of Microorganisms (GCM) 10K type strain sequencing project: providing services to taxonomists for standard genome sequencing and annotation.</title>
        <authorList>
            <consortium name="The Broad Institute Genomics Platform"/>
            <consortium name="The Broad Institute Genome Sequencing Center for Infectious Disease"/>
            <person name="Wu L."/>
            <person name="Ma J."/>
        </authorList>
    </citation>
    <scope>NUCLEOTIDE SEQUENCE [LARGE SCALE GENOMIC DNA]</scope>
    <source>
        <strain evidence="3">CCM 7282</strain>
    </source>
</reference>
<dbReference type="PROSITE" id="PS51677">
    <property type="entry name" value="NODB"/>
    <property type="match status" value="1"/>
</dbReference>
<dbReference type="CDD" id="cd10950">
    <property type="entry name" value="CE4_BsYlxY_like"/>
    <property type="match status" value="1"/>
</dbReference>
<dbReference type="PANTHER" id="PTHR10587:SF80">
    <property type="entry name" value="CHITOOLIGOSACCHARIDE DEACETYLASE"/>
    <property type="match status" value="1"/>
</dbReference>
<evidence type="ECO:0000259" key="1">
    <source>
        <dbReference type="PROSITE" id="PS51677"/>
    </source>
</evidence>
<name>A0ABQ1P2S0_9BACI</name>
<accession>A0ABQ1P2S0</accession>
<sequence>MKWRYIGISVIALIIIYFSMAARPLSYTHVFAPLTASMETTNLYKEIETKKGDYDLPAQDAYIDKVWKKTPGLEGRKVNVKKSYEKMKKVNTFDEDKLVYDSVAPEVSLEDLPASPIYRGHPEKEMVTFLINVSWGEEHIPDMLKTLKEKKVKANFFIDGQFAEKNPDLVKMIKEEGHIIGNHAYNHPDMSRMDSGQIQEQIERTNQVITSLIDETPKWFAPPSGSYNKAVVDTAAALEMETILWTVDTVDWKKPTQQVMVQRVVSKIHPGAMVLMHPTHVTAQSLEVMIDQIREKGLKVSDIESLLSESR</sequence>
<comment type="caution">
    <text evidence="2">The sequence shown here is derived from an EMBL/GenBank/DDBJ whole genome shotgun (WGS) entry which is preliminary data.</text>
</comment>
<dbReference type="InterPro" id="IPR014228">
    <property type="entry name" value="Spore_polysacc_deacetyl_YlxY"/>
</dbReference>
<organism evidence="2 3">
    <name type="scientific">Thalassobacillus devorans</name>
    <dbReference type="NCBI Taxonomy" id="279813"/>
    <lineage>
        <taxon>Bacteria</taxon>
        <taxon>Bacillati</taxon>
        <taxon>Bacillota</taxon>
        <taxon>Bacilli</taxon>
        <taxon>Bacillales</taxon>
        <taxon>Bacillaceae</taxon>
        <taxon>Thalassobacillus</taxon>
    </lineage>
</organism>
<dbReference type="NCBIfam" id="TIGR02873">
    <property type="entry name" value="spore_ylxY"/>
    <property type="match status" value="1"/>
</dbReference>
<dbReference type="Gene3D" id="3.20.20.370">
    <property type="entry name" value="Glycoside hydrolase/deacetylase"/>
    <property type="match status" value="1"/>
</dbReference>
<dbReference type="InterPro" id="IPR002509">
    <property type="entry name" value="NODB_dom"/>
</dbReference>
<dbReference type="PANTHER" id="PTHR10587">
    <property type="entry name" value="GLYCOSYL TRANSFERASE-RELATED"/>
    <property type="match status" value="1"/>
</dbReference>
<dbReference type="Pfam" id="PF01522">
    <property type="entry name" value="Polysacc_deac_1"/>
    <property type="match status" value="1"/>
</dbReference>
<gene>
    <name evidence="2" type="primary">ylxY</name>
    <name evidence="2" type="ORF">GCM10007216_20990</name>
</gene>
<proteinExistence type="predicted"/>